<gene>
    <name evidence="5" type="ORF">DGD08_02090</name>
</gene>
<reference evidence="5 6" key="1">
    <citation type="journal article" date="2018" name="Nat. Biotechnol.">
        <title>A standardized bacterial taxonomy based on genome phylogeny substantially revises the tree of life.</title>
        <authorList>
            <person name="Parks D.H."/>
            <person name="Chuvochina M."/>
            <person name="Waite D.W."/>
            <person name="Rinke C."/>
            <person name="Skarshewski A."/>
            <person name="Chaumeil P.A."/>
            <person name="Hugenholtz P."/>
        </authorList>
    </citation>
    <scope>NUCLEOTIDE SEQUENCE [LARGE SCALE GENOMIC DNA]</scope>
    <source>
        <strain evidence="5">UBA8844</strain>
    </source>
</reference>
<feature type="compositionally biased region" description="Low complexity" evidence="4">
    <location>
        <begin position="283"/>
        <end position="315"/>
    </location>
</feature>
<dbReference type="PANTHER" id="PTHR24123:SF33">
    <property type="entry name" value="PROTEIN HOS4"/>
    <property type="match status" value="1"/>
</dbReference>
<dbReference type="Proteomes" id="UP000264071">
    <property type="component" value="Unassembled WGS sequence"/>
</dbReference>
<feature type="repeat" description="ANK" evidence="3">
    <location>
        <begin position="72"/>
        <end position="104"/>
    </location>
</feature>
<dbReference type="EMBL" id="DPIY01000002">
    <property type="protein sequence ID" value="HCT55984.1"/>
    <property type="molecule type" value="Genomic_DNA"/>
</dbReference>
<dbReference type="AlphaFoldDB" id="A0A3D4V5B4"/>
<dbReference type="PRINTS" id="PR01415">
    <property type="entry name" value="ANKYRIN"/>
</dbReference>
<dbReference type="PROSITE" id="PS50297">
    <property type="entry name" value="ANK_REP_REGION"/>
    <property type="match status" value="7"/>
</dbReference>
<dbReference type="InterPro" id="IPR002110">
    <property type="entry name" value="Ankyrin_rpt"/>
</dbReference>
<evidence type="ECO:0000313" key="5">
    <source>
        <dbReference type="EMBL" id="HCT55984.1"/>
    </source>
</evidence>
<feature type="repeat" description="ANK" evidence="3">
    <location>
        <begin position="140"/>
        <end position="172"/>
    </location>
</feature>
<feature type="region of interest" description="Disordered" evidence="4">
    <location>
        <begin position="502"/>
        <end position="528"/>
    </location>
</feature>
<dbReference type="PROSITE" id="PS50088">
    <property type="entry name" value="ANK_REPEAT"/>
    <property type="match status" value="7"/>
</dbReference>
<protein>
    <submittedName>
        <fullName evidence="5">Ankyrin repeat domain-containing protein</fullName>
    </submittedName>
</protein>
<dbReference type="SUPFAM" id="SSF48403">
    <property type="entry name" value="Ankyrin repeat"/>
    <property type="match status" value="2"/>
</dbReference>
<evidence type="ECO:0000256" key="2">
    <source>
        <dbReference type="ARBA" id="ARBA00023043"/>
    </source>
</evidence>
<proteinExistence type="predicted"/>
<sequence length="657" mass="68017">MPDSLQQSQRAPLWRASRVAVGAAACIATLTLGAARENPVEAPVADAVMRGDSARVRALIKQGMDVNASQPDGMSALHWAAQRGDLNAAQMLVYAGARVDAVTRNGNYTPLHLAARGGRASVIKVLLQNGASTTASTTSGGATALHFAAGHGDSASVAALLDKGAVVDVREAAWGQTPLMWAAAYNRVAALDMLIKRGAGIEAASKIEDVPKQERELRTEMAARNRRVAALKAAESPLAPTTVTPNITPVAAAPAAPAAAPVSAAPAPAPAAPARGAQVAANAPAAPAASGTAPVGRGTPPAAGTRAAGDSAATRPATGFQQRGPSYGDLIGNKGGLTPLLFAVREGNDEAVAHLLAAGAQINHVSEGDHTSPLLMAIVNGRFDMAKMLMSKGADVKLQSDAGAAPLYAVINTQWAPKSLYPQPTAQLQQKVSHLELMESMLKAGADPNVRLKKHLWFMSYNFDLLGVNTVGATAFWRAAYGLDVPAMKLLMQYGADPNIPTIKPTGRLPGDDSPEEGGAGADPSGLAPIPDGGPGVYALHAASGVGYGEGFAANAHRHAPEAWMSSVKYLIEELKMDPNQRDFNGYNPLHHAAARGDNELIQYLVSKGTDITAVSRRGQTTADMANGPVQRITPFLESVDLLVKLGSKNSNKCKSC</sequence>
<dbReference type="SMART" id="SM00248">
    <property type="entry name" value="ANK"/>
    <property type="match status" value="10"/>
</dbReference>
<keyword evidence="1" id="KW-0677">Repeat</keyword>
<dbReference type="Gene3D" id="1.25.40.20">
    <property type="entry name" value="Ankyrin repeat-containing domain"/>
    <property type="match status" value="4"/>
</dbReference>
<dbReference type="PANTHER" id="PTHR24123">
    <property type="entry name" value="ANKYRIN REPEAT-CONTAINING"/>
    <property type="match status" value="1"/>
</dbReference>
<name>A0A3D4V5B4_9BACT</name>
<feature type="repeat" description="ANK" evidence="3">
    <location>
        <begin position="369"/>
        <end position="401"/>
    </location>
</feature>
<evidence type="ECO:0000256" key="1">
    <source>
        <dbReference type="ARBA" id="ARBA00022737"/>
    </source>
</evidence>
<feature type="repeat" description="ANK" evidence="3">
    <location>
        <begin position="106"/>
        <end position="138"/>
    </location>
</feature>
<evidence type="ECO:0000313" key="6">
    <source>
        <dbReference type="Proteomes" id="UP000264071"/>
    </source>
</evidence>
<dbReference type="OMA" id="DANIQHN"/>
<feature type="repeat" description="ANK" evidence="3">
    <location>
        <begin position="335"/>
        <end position="367"/>
    </location>
</feature>
<comment type="caution">
    <text evidence="5">The sequence shown here is derived from an EMBL/GenBank/DDBJ whole genome shotgun (WGS) entry which is preliminary data.</text>
</comment>
<accession>A0A3D4V5B4</accession>
<evidence type="ECO:0000256" key="3">
    <source>
        <dbReference type="PROSITE-ProRule" id="PRU00023"/>
    </source>
</evidence>
<dbReference type="InterPro" id="IPR051165">
    <property type="entry name" value="Multifunctional_ANK_Repeat"/>
</dbReference>
<dbReference type="Pfam" id="PF13857">
    <property type="entry name" value="Ank_5"/>
    <property type="match status" value="1"/>
</dbReference>
<feature type="region of interest" description="Disordered" evidence="4">
    <location>
        <begin position="283"/>
        <end position="327"/>
    </location>
</feature>
<keyword evidence="2 3" id="KW-0040">ANK repeat</keyword>
<dbReference type="InterPro" id="IPR036770">
    <property type="entry name" value="Ankyrin_rpt-contain_sf"/>
</dbReference>
<evidence type="ECO:0000256" key="4">
    <source>
        <dbReference type="SAM" id="MobiDB-lite"/>
    </source>
</evidence>
<dbReference type="Pfam" id="PF12796">
    <property type="entry name" value="Ank_2"/>
    <property type="match status" value="3"/>
</dbReference>
<feature type="repeat" description="ANK" evidence="3">
    <location>
        <begin position="585"/>
        <end position="617"/>
    </location>
</feature>
<organism evidence="5 6">
    <name type="scientific">Gemmatimonas aurantiaca</name>
    <dbReference type="NCBI Taxonomy" id="173480"/>
    <lineage>
        <taxon>Bacteria</taxon>
        <taxon>Pseudomonadati</taxon>
        <taxon>Gemmatimonadota</taxon>
        <taxon>Gemmatimonadia</taxon>
        <taxon>Gemmatimonadales</taxon>
        <taxon>Gemmatimonadaceae</taxon>
        <taxon>Gemmatimonas</taxon>
    </lineage>
</organism>
<feature type="repeat" description="ANK" evidence="3">
    <location>
        <begin position="174"/>
        <end position="206"/>
    </location>
</feature>